<name>A0AAV9ZW80_9AGAR</name>
<dbReference type="AlphaFoldDB" id="A0AAV9ZW80"/>
<evidence type="ECO:0000313" key="2">
    <source>
        <dbReference type="EMBL" id="KAK6992675.1"/>
    </source>
</evidence>
<dbReference type="EMBL" id="JAWWNJ010000108">
    <property type="protein sequence ID" value="KAK6992675.1"/>
    <property type="molecule type" value="Genomic_DNA"/>
</dbReference>
<feature type="region of interest" description="Disordered" evidence="1">
    <location>
        <begin position="1"/>
        <end position="22"/>
    </location>
</feature>
<dbReference type="InterPro" id="IPR032675">
    <property type="entry name" value="LRR_dom_sf"/>
</dbReference>
<keyword evidence="3" id="KW-1185">Reference proteome</keyword>
<reference evidence="2 3" key="1">
    <citation type="journal article" date="2024" name="J Genomics">
        <title>Draft genome sequencing and assembly of Favolaschia claudopus CIRM-BRFM 2984 isolated from oak limbs.</title>
        <authorList>
            <person name="Navarro D."/>
            <person name="Drula E."/>
            <person name="Chaduli D."/>
            <person name="Cazenave R."/>
            <person name="Ahrendt S."/>
            <person name="Wang J."/>
            <person name="Lipzen A."/>
            <person name="Daum C."/>
            <person name="Barry K."/>
            <person name="Grigoriev I.V."/>
            <person name="Favel A."/>
            <person name="Rosso M.N."/>
            <person name="Martin F."/>
        </authorList>
    </citation>
    <scope>NUCLEOTIDE SEQUENCE [LARGE SCALE GENOMIC DNA]</scope>
    <source>
        <strain evidence="2 3">CIRM-BRFM 2984</strain>
    </source>
</reference>
<feature type="compositionally biased region" description="Low complexity" evidence="1">
    <location>
        <begin position="414"/>
        <end position="425"/>
    </location>
</feature>
<gene>
    <name evidence="2" type="ORF">R3P38DRAFT_3083497</name>
</gene>
<comment type="caution">
    <text evidence="2">The sequence shown here is derived from an EMBL/GenBank/DDBJ whole genome shotgun (WGS) entry which is preliminary data.</text>
</comment>
<dbReference type="Gene3D" id="3.80.10.10">
    <property type="entry name" value="Ribonuclease Inhibitor"/>
    <property type="match status" value="1"/>
</dbReference>
<evidence type="ECO:0000256" key="1">
    <source>
        <dbReference type="SAM" id="MobiDB-lite"/>
    </source>
</evidence>
<dbReference type="Proteomes" id="UP001362999">
    <property type="component" value="Unassembled WGS sequence"/>
</dbReference>
<sequence>MMSRDAAQTRSMQKPFSDSSEQGISTLPIQRVRSCRARNSSESKVSLLDAEVVTMPDEILLVIFREALQPSWGVRYGKTLPPFPRNIWSSDFQTKLAIVGVCKAWYRVGLQFLYENVVLSSIGQLPAFVMTLEAQSSIASFVRRLEITYWVPRAYNNLHDAETRKAFELCPQLKQFAFNPQSEPLYSNLDLPRFPYIEDTPWRITHLEVCDRIDYLSILPPLVHLSLSLESLSISLPLSYRTEDNRLVLTFPRLLSLRLCIDGLSPPGSAWVIPNLQQLLLCPTHHKWREGPITALLAQYGQKLRTLSLGCRDPRSTLAELLGQCPQLQHLTVVESLVSVDDRLHHKTLQCLDVVGDGTLIHRINSSHFETAFPALRSYRRAAELDHSLPTSSWLEWILPLGGESSDDSEDSDYAPSSDGDSSDSGADDDSSGDDLSEVEWEIGRDDTIDILRRVTARQS</sequence>
<accession>A0AAV9ZW80</accession>
<feature type="region of interest" description="Disordered" evidence="1">
    <location>
        <begin position="405"/>
        <end position="442"/>
    </location>
</feature>
<evidence type="ECO:0008006" key="4">
    <source>
        <dbReference type="Google" id="ProtNLM"/>
    </source>
</evidence>
<proteinExistence type="predicted"/>
<protein>
    <recommendedName>
        <fullName evidence="4">F-box domain-containing protein</fullName>
    </recommendedName>
</protein>
<organism evidence="2 3">
    <name type="scientific">Favolaschia claudopus</name>
    <dbReference type="NCBI Taxonomy" id="2862362"/>
    <lineage>
        <taxon>Eukaryota</taxon>
        <taxon>Fungi</taxon>
        <taxon>Dikarya</taxon>
        <taxon>Basidiomycota</taxon>
        <taxon>Agaricomycotina</taxon>
        <taxon>Agaricomycetes</taxon>
        <taxon>Agaricomycetidae</taxon>
        <taxon>Agaricales</taxon>
        <taxon>Marasmiineae</taxon>
        <taxon>Mycenaceae</taxon>
        <taxon>Favolaschia</taxon>
    </lineage>
</organism>
<evidence type="ECO:0000313" key="3">
    <source>
        <dbReference type="Proteomes" id="UP001362999"/>
    </source>
</evidence>
<feature type="compositionally biased region" description="Acidic residues" evidence="1">
    <location>
        <begin position="426"/>
        <end position="441"/>
    </location>
</feature>
<dbReference type="SUPFAM" id="SSF52047">
    <property type="entry name" value="RNI-like"/>
    <property type="match status" value="1"/>
</dbReference>